<name>A0A0D1ZBK2_9EURO</name>
<gene>
    <name evidence="1" type="ORF">PV07_10766</name>
</gene>
<organism evidence="1 2">
    <name type="scientific">Cladophialophora immunda</name>
    <dbReference type="NCBI Taxonomy" id="569365"/>
    <lineage>
        <taxon>Eukaryota</taxon>
        <taxon>Fungi</taxon>
        <taxon>Dikarya</taxon>
        <taxon>Ascomycota</taxon>
        <taxon>Pezizomycotina</taxon>
        <taxon>Eurotiomycetes</taxon>
        <taxon>Chaetothyriomycetidae</taxon>
        <taxon>Chaetothyriales</taxon>
        <taxon>Herpotrichiellaceae</taxon>
        <taxon>Cladophialophora</taxon>
    </lineage>
</organism>
<sequence length="119" mass="13755">MTTSVNRQHIATFTALKLAKQYLDSTSPYLWTSDYYYHESTPFLVGGFFEVVSLVEHRLGDLVKIKFPEEIPRCDKFDASKAFKSPLASIRSIDHRHEVNEISSCTQLCLDILRQQQKK</sequence>
<evidence type="ECO:0000313" key="1">
    <source>
        <dbReference type="EMBL" id="KIW25101.1"/>
    </source>
</evidence>
<reference evidence="1 2" key="1">
    <citation type="submission" date="2015-01" db="EMBL/GenBank/DDBJ databases">
        <title>The Genome Sequence of Cladophialophora immunda CBS83496.</title>
        <authorList>
            <consortium name="The Broad Institute Genomics Platform"/>
            <person name="Cuomo C."/>
            <person name="de Hoog S."/>
            <person name="Gorbushina A."/>
            <person name="Stielow B."/>
            <person name="Teixiera M."/>
            <person name="Abouelleil A."/>
            <person name="Chapman S.B."/>
            <person name="Priest M."/>
            <person name="Young S.K."/>
            <person name="Wortman J."/>
            <person name="Nusbaum C."/>
            <person name="Birren B."/>
        </authorList>
    </citation>
    <scope>NUCLEOTIDE SEQUENCE [LARGE SCALE GENOMIC DNA]</scope>
    <source>
        <strain evidence="1 2">CBS 83496</strain>
    </source>
</reference>
<dbReference type="EMBL" id="KN847045">
    <property type="protein sequence ID" value="KIW25101.1"/>
    <property type="molecule type" value="Genomic_DNA"/>
</dbReference>
<evidence type="ECO:0000313" key="2">
    <source>
        <dbReference type="Proteomes" id="UP000054466"/>
    </source>
</evidence>
<dbReference type="RefSeq" id="XP_016245317.1">
    <property type="nucleotide sequence ID" value="XM_016398126.1"/>
</dbReference>
<accession>A0A0D1ZBK2</accession>
<proteinExistence type="predicted"/>
<dbReference type="GeneID" id="27349960"/>
<protein>
    <submittedName>
        <fullName evidence="1">Uncharacterized protein</fullName>
    </submittedName>
</protein>
<dbReference type="HOGENOM" id="CLU_2061250_0_0_1"/>
<dbReference type="Proteomes" id="UP000054466">
    <property type="component" value="Unassembled WGS sequence"/>
</dbReference>
<dbReference type="VEuPathDB" id="FungiDB:PV07_10766"/>
<dbReference type="AlphaFoldDB" id="A0A0D1ZBK2"/>
<keyword evidence="2" id="KW-1185">Reference proteome</keyword>